<dbReference type="OrthoDB" id="289038at2759"/>
<proteinExistence type="predicted"/>
<reference evidence="1" key="1">
    <citation type="submission" date="2020-11" db="EMBL/GenBank/DDBJ databases">
        <authorList>
            <person name="Tran Van P."/>
        </authorList>
    </citation>
    <scope>NUCLEOTIDE SEQUENCE</scope>
</reference>
<gene>
    <name evidence="1" type="ORF">CTOB1V02_LOCUS16993</name>
</gene>
<feature type="non-terminal residue" evidence="1">
    <location>
        <position position="47"/>
    </location>
</feature>
<dbReference type="AlphaFoldDB" id="A0A7R8WW61"/>
<sequence length="47" mass="5367">MNALNEVNQVITNVSYYSHRTYPATISAASSFMHGEDEEDWLTADRM</sequence>
<organism evidence="1">
    <name type="scientific">Cyprideis torosa</name>
    <dbReference type="NCBI Taxonomy" id="163714"/>
    <lineage>
        <taxon>Eukaryota</taxon>
        <taxon>Metazoa</taxon>
        <taxon>Ecdysozoa</taxon>
        <taxon>Arthropoda</taxon>
        <taxon>Crustacea</taxon>
        <taxon>Oligostraca</taxon>
        <taxon>Ostracoda</taxon>
        <taxon>Podocopa</taxon>
        <taxon>Podocopida</taxon>
        <taxon>Cytherocopina</taxon>
        <taxon>Cytheroidea</taxon>
        <taxon>Cytherideidae</taxon>
        <taxon>Cyprideis</taxon>
    </lineage>
</organism>
<evidence type="ECO:0000313" key="1">
    <source>
        <dbReference type="EMBL" id="CAD7239178.1"/>
    </source>
</evidence>
<protein>
    <submittedName>
        <fullName evidence="1">Uncharacterized protein</fullName>
    </submittedName>
</protein>
<name>A0A7R8WW61_9CRUS</name>
<dbReference type="EMBL" id="OB717732">
    <property type="protein sequence ID" value="CAD7239178.1"/>
    <property type="molecule type" value="Genomic_DNA"/>
</dbReference>
<accession>A0A7R8WW61</accession>